<feature type="domain" description="Peptidase M16 C-terminal" evidence="13">
    <location>
        <begin position="178"/>
        <end position="350"/>
    </location>
</feature>
<dbReference type="GO" id="GO:0005743">
    <property type="term" value="C:mitochondrial inner membrane"/>
    <property type="evidence" value="ECO:0007669"/>
    <property type="project" value="UniProtKB-SubCell"/>
</dbReference>
<comment type="subcellular location">
    <subcellularLocation>
        <location evidence="1">Mitochondrion inner membrane</location>
        <topology evidence="1">Peripheral membrane protein</topology>
        <orientation evidence="1">Matrix side</orientation>
    </subcellularLocation>
</comment>
<keyword evidence="6" id="KW-0249">Electron transport</keyword>
<dbReference type="Gene3D" id="3.30.830.10">
    <property type="entry name" value="Metalloenzyme, LuxS/M16 peptidase-like"/>
    <property type="match status" value="2"/>
</dbReference>
<dbReference type="EMBL" id="ML178831">
    <property type="protein sequence ID" value="TFK99877.1"/>
    <property type="molecule type" value="Genomic_DNA"/>
</dbReference>
<reference evidence="14 15" key="1">
    <citation type="journal article" date="2019" name="Nat. Ecol. Evol.">
        <title>Megaphylogeny resolves global patterns of mushroom evolution.</title>
        <authorList>
            <person name="Varga T."/>
            <person name="Krizsan K."/>
            <person name="Foldi C."/>
            <person name="Dima B."/>
            <person name="Sanchez-Garcia M."/>
            <person name="Sanchez-Ramirez S."/>
            <person name="Szollosi G.J."/>
            <person name="Szarkandi J.G."/>
            <person name="Papp V."/>
            <person name="Albert L."/>
            <person name="Andreopoulos W."/>
            <person name="Angelini C."/>
            <person name="Antonin V."/>
            <person name="Barry K.W."/>
            <person name="Bougher N.L."/>
            <person name="Buchanan P."/>
            <person name="Buyck B."/>
            <person name="Bense V."/>
            <person name="Catcheside P."/>
            <person name="Chovatia M."/>
            <person name="Cooper J."/>
            <person name="Damon W."/>
            <person name="Desjardin D."/>
            <person name="Finy P."/>
            <person name="Geml J."/>
            <person name="Haridas S."/>
            <person name="Hughes K."/>
            <person name="Justo A."/>
            <person name="Karasinski D."/>
            <person name="Kautmanova I."/>
            <person name="Kiss B."/>
            <person name="Kocsube S."/>
            <person name="Kotiranta H."/>
            <person name="LaButti K.M."/>
            <person name="Lechner B.E."/>
            <person name="Liimatainen K."/>
            <person name="Lipzen A."/>
            <person name="Lukacs Z."/>
            <person name="Mihaltcheva S."/>
            <person name="Morgado L.N."/>
            <person name="Niskanen T."/>
            <person name="Noordeloos M.E."/>
            <person name="Ohm R.A."/>
            <person name="Ortiz-Santana B."/>
            <person name="Ovrebo C."/>
            <person name="Racz N."/>
            <person name="Riley R."/>
            <person name="Savchenko A."/>
            <person name="Shiryaev A."/>
            <person name="Soop K."/>
            <person name="Spirin V."/>
            <person name="Szebenyi C."/>
            <person name="Tomsovsky M."/>
            <person name="Tulloss R.E."/>
            <person name="Uehling J."/>
            <person name="Grigoriev I.V."/>
            <person name="Vagvolgyi C."/>
            <person name="Papp T."/>
            <person name="Martin F.M."/>
            <person name="Miettinen O."/>
            <person name="Hibbett D.S."/>
            <person name="Nagy L.G."/>
        </authorList>
    </citation>
    <scope>NUCLEOTIDE SEQUENCE [LARGE SCALE GENOMIC DNA]</scope>
    <source>
        <strain evidence="14 15">CBS 309.79</strain>
    </source>
</reference>
<dbReference type="FunFam" id="3.30.830.10:FF:000039">
    <property type="entry name" value="Ubiquinol-cytochrome c reductase core subunit 2"/>
    <property type="match status" value="1"/>
</dbReference>
<evidence type="ECO:0000313" key="14">
    <source>
        <dbReference type="EMBL" id="TFK99877.1"/>
    </source>
</evidence>
<evidence type="ECO:0000256" key="9">
    <source>
        <dbReference type="ARBA" id="ARBA00038146"/>
    </source>
</evidence>
<sequence length="428" mass="44033">MLATRTSSSAVRIARRSFASVSESAAGFKVAAVDNNQPTSAVTLLFKAGSRYETKPGVASALKNFAFKSTAKRSALGTVREAELYGGQLSATLTREHLALTAEFLRGDEEFFVDVLTSFATSGKFTRHEFEEYVEPTVKGDAEAAQSNPAIQAVDLAHALAFRNGLGSSLFAPSSSHITHEDVKAYAATAFAKGNVAVLGSGISQETLTKLVEKSFGSSSTTGSAPQTKNSSYFGGETRLDGHGGLQTVFIGFGVAGAPSGDLAVLNAHLSTTPSIKWSKGLSPIAASIPAGASVQTVYLPYSDASLFGFLVQAETAEGVTQAGQAAIKALKEATSGKGIAEEALKSAVAKAKFTAANAVEGREGLFTTLGGKVLQGQDANASSVTAAFDGVNASSFAKAASELVKTKPTFVAIGNTSALPYSDELGL</sequence>
<dbReference type="AlphaFoldDB" id="A0A5C3QF73"/>
<feature type="region of interest" description="Disordered" evidence="11">
    <location>
        <begin position="216"/>
        <end position="236"/>
    </location>
</feature>
<evidence type="ECO:0000256" key="6">
    <source>
        <dbReference type="ARBA" id="ARBA00022982"/>
    </source>
</evidence>
<dbReference type="Pfam" id="PF05193">
    <property type="entry name" value="Peptidase_M16_C"/>
    <property type="match status" value="1"/>
</dbReference>
<keyword evidence="5" id="KW-0809">Transit peptide</keyword>
<name>A0A5C3QF73_9AGAR</name>
<evidence type="ECO:0000259" key="13">
    <source>
        <dbReference type="Pfam" id="PF05193"/>
    </source>
</evidence>
<dbReference type="GO" id="GO:0046872">
    <property type="term" value="F:metal ion binding"/>
    <property type="evidence" value="ECO:0007669"/>
    <property type="project" value="InterPro"/>
</dbReference>
<keyword evidence="4" id="KW-0999">Mitochondrion inner membrane</keyword>
<evidence type="ECO:0000256" key="3">
    <source>
        <dbReference type="ARBA" id="ARBA00022660"/>
    </source>
</evidence>
<keyword evidence="2" id="KW-0813">Transport</keyword>
<keyword evidence="7" id="KW-0496">Mitochondrion</keyword>
<dbReference type="InterPro" id="IPR050361">
    <property type="entry name" value="MPP/UQCRC_Complex"/>
</dbReference>
<evidence type="ECO:0000256" key="5">
    <source>
        <dbReference type="ARBA" id="ARBA00022946"/>
    </source>
</evidence>
<protein>
    <recommendedName>
        <fullName evidence="10">Cytochrome b-c1 complex subunit 2, mitochondrial</fullName>
    </recommendedName>
</protein>
<keyword evidence="8" id="KW-0472">Membrane</keyword>
<evidence type="ECO:0000256" key="7">
    <source>
        <dbReference type="ARBA" id="ARBA00023128"/>
    </source>
</evidence>
<dbReference type="Pfam" id="PF00675">
    <property type="entry name" value="Peptidase_M16"/>
    <property type="match status" value="1"/>
</dbReference>
<feature type="compositionally biased region" description="Polar residues" evidence="11">
    <location>
        <begin position="216"/>
        <end position="233"/>
    </location>
</feature>
<dbReference type="STRING" id="1884261.A0A5C3QF73"/>
<evidence type="ECO:0000256" key="11">
    <source>
        <dbReference type="SAM" id="MobiDB-lite"/>
    </source>
</evidence>
<evidence type="ECO:0000256" key="10">
    <source>
        <dbReference type="ARBA" id="ARBA00040751"/>
    </source>
</evidence>
<dbReference type="Proteomes" id="UP000305067">
    <property type="component" value="Unassembled WGS sequence"/>
</dbReference>
<keyword evidence="15" id="KW-1185">Reference proteome</keyword>
<evidence type="ECO:0000256" key="4">
    <source>
        <dbReference type="ARBA" id="ARBA00022792"/>
    </source>
</evidence>
<dbReference type="PANTHER" id="PTHR11851:SF209">
    <property type="entry name" value="CYTOCHROME B-C1 COMPLEX SUBUNIT 2, MITOCHONDRIAL"/>
    <property type="match status" value="1"/>
</dbReference>
<gene>
    <name evidence="14" type="ORF">BDV98DRAFT_605691</name>
</gene>
<dbReference type="InterPro" id="IPR011765">
    <property type="entry name" value="Pept_M16_N"/>
</dbReference>
<evidence type="ECO:0000256" key="2">
    <source>
        <dbReference type="ARBA" id="ARBA00022448"/>
    </source>
</evidence>
<evidence type="ECO:0000259" key="12">
    <source>
        <dbReference type="Pfam" id="PF00675"/>
    </source>
</evidence>
<dbReference type="InterPro" id="IPR011249">
    <property type="entry name" value="Metalloenz_LuxS/M16"/>
</dbReference>
<evidence type="ECO:0000313" key="15">
    <source>
        <dbReference type="Proteomes" id="UP000305067"/>
    </source>
</evidence>
<dbReference type="InterPro" id="IPR007863">
    <property type="entry name" value="Peptidase_M16_C"/>
</dbReference>
<accession>A0A5C3QF73</accession>
<feature type="domain" description="Peptidase M16 N-terminal" evidence="12">
    <location>
        <begin position="30"/>
        <end position="173"/>
    </location>
</feature>
<comment type="similarity">
    <text evidence="9">Belongs to the peptidase M16 family. UQCRC2/QCR2 subfamily.</text>
</comment>
<dbReference type="SUPFAM" id="SSF63411">
    <property type="entry name" value="LuxS/MPP-like metallohydrolase"/>
    <property type="match status" value="2"/>
</dbReference>
<keyword evidence="3" id="KW-0679">Respiratory chain</keyword>
<dbReference type="PANTHER" id="PTHR11851">
    <property type="entry name" value="METALLOPROTEASE"/>
    <property type="match status" value="1"/>
</dbReference>
<proteinExistence type="inferred from homology"/>
<organism evidence="14 15">
    <name type="scientific">Pterulicium gracile</name>
    <dbReference type="NCBI Taxonomy" id="1884261"/>
    <lineage>
        <taxon>Eukaryota</taxon>
        <taxon>Fungi</taxon>
        <taxon>Dikarya</taxon>
        <taxon>Basidiomycota</taxon>
        <taxon>Agaricomycotina</taxon>
        <taxon>Agaricomycetes</taxon>
        <taxon>Agaricomycetidae</taxon>
        <taxon>Agaricales</taxon>
        <taxon>Pleurotineae</taxon>
        <taxon>Pterulaceae</taxon>
        <taxon>Pterulicium</taxon>
    </lineage>
</organism>
<dbReference type="FunFam" id="3.30.830.10:FF:000021">
    <property type="entry name" value="Cytochrome b-c1 complex subunit 2"/>
    <property type="match status" value="1"/>
</dbReference>
<dbReference type="OrthoDB" id="6369905at2759"/>
<evidence type="ECO:0000256" key="1">
    <source>
        <dbReference type="ARBA" id="ARBA00004443"/>
    </source>
</evidence>
<evidence type="ECO:0000256" key="8">
    <source>
        <dbReference type="ARBA" id="ARBA00023136"/>
    </source>
</evidence>